<dbReference type="OrthoDB" id="6765072at2759"/>
<dbReference type="InterPro" id="IPR004117">
    <property type="entry name" value="7tm6_olfct_rcpt"/>
</dbReference>
<dbReference type="Proteomes" id="UP000504615">
    <property type="component" value="Unplaced"/>
</dbReference>
<evidence type="ECO:0000313" key="11">
    <source>
        <dbReference type="Proteomes" id="UP000504615"/>
    </source>
</evidence>
<dbReference type="GO" id="GO:0004984">
    <property type="term" value="F:olfactory receptor activity"/>
    <property type="evidence" value="ECO:0007669"/>
    <property type="project" value="InterPro"/>
</dbReference>
<evidence type="ECO:0000256" key="1">
    <source>
        <dbReference type="ARBA" id="ARBA00004651"/>
    </source>
</evidence>
<keyword evidence="4 10" id="KW-0812">Transmembrane</keyword>
<feature type="transmembrane region" description="Helical" evidence="10">
    <location>
        <begin position="57"/>
        <end position="78"/>
    </location>
</feature>
<evidence type="ECO:0000256" key="6">
    <source>
        <dbReference type="ARBA" id="ARBA00022989"/>
    </source>
</evidence>
<evidence type="ECO:0000256" key="9">
    <source>
        <dbReference type="ARBA" id="ARBA00023224"/>
    </source>
</evidence>
<reference evidence="12" key="1">
    <citation type="submission" date="2025-08" db="UniProtKB">
        <authorList>
            <consortium name="RefSeq"/>
        </authorList>
    </citation>
    <scope>IDENTIFICATION</scope>
</reference>
<dbReference type="GO" id="GO:0007165">
    <property type="term" value="P:signal transduction"/>
    <property type="evidence" value="ECO:0007669"/>
    <property type="project" value="UniProtKB-KW"/>
</dbReference>
<keyword evidence="2" id="KW-1003">Cell membrane</keyword>
<gene>
    <name evidence="12" type="primary">LOC112552355</name>
</gene>
<keyword evidence="11" id="KW-1185">Reference proteome</keyword>
<dbReference type="PANTHER" id="PTHR21137">
    <property type="entry name" value="ODORANT RECEPTOR"/>
    <property type="match status" value="1"/>
</dbReference>
<evidence type="ECO:0000256" key="5">
    <source>
        <dbReference type="ARBA" id="ARBA00022725"/>
    </source>
</evidence>
<evidence type="ECO:0000313" key="12">
    <source>
        <dbReference type="RefSeq" id="XP_025073193.1"/>
    </source>
</evidence>
<dbReference type="RefSeq" id="XP_025073193.1">
    <property type="nucleotide sequence ID" value="XM_025217408.1"/>
</dbReference>
<sequence length="150" mass="17179">MIRKIIKKHQNIIIFSKSIENLYSHIALVLFLSDTLIICGLGFILVTSIGKSNATTIIIKSLGFYLIMNFEVFMFCFAGEYLSVKVSINGASNYNKEIGDAAYDSHWYQCKIQDSRIILFLIMRSQNQLTITVGKFMDLSFERFISVRIL</sequence>
<dbReference type="GO" id="GO:0005886">
    <property type="term" value="C:plasma membrane"/>
    <property type="evidence" value="ECO:0007669"/>
    <property type="project" value="UniProtKB-SubCell"/>
</dbReference>
<dbReference type="GeneID" id="112552355"/>
<evidence type="ECO:0000256" key="3">
    <source>
        <dbReference type="ARBA" id="ARBA00022606"/>
    </source>
</evidence>
<keyword evidence="7 10" id="KW-0472">Membrane</keyword>
<evidence type="ECO:0000256" key="2">
    <source>
        <dbReference type="ARBA" id="ARBA00022475"/>
    </source>
</evidence>
<protein>
    <submittedName>
        <fullName evidence="12">Odorant receptor 67c-like</fullName>
    </submittedName>
</protein>
<proteinExistence type="predicted"/>
<dbReference type="GO" id="GO:0005549">
    <property type="term" value="F:odorant binding"/>
    <property type="evidence" value="ECO:0007669"/>
    <property type="project" value="InterPro"/>
</dbReference>
<evidence type="ECO:0000256" key="10">
    <source>
        <dbReference type="SAM" id="Phobius"/>
    </source>
</evidence>
<dbReference type="AlphaFoldDB" id="A0A8N1S5A4"/>
<dbReference type="Pfam" id="PF02949">
    <property type="entry name" value="7tm_6"/>
    <property type="match status" value="1"/>
</dbReference>
<feature type="transmembrane region" description="Helical" evidence="10">
    <location>
        <begin position="21"/>
        <end position="45"/>
    </location>
</feature>
<evidence type="ECO:0000256" key="4">
    <source>
        <dbReference type="ARBA" id="ARBA00022692"/>
    </source>
</evidence>
<evidence type="ECO:0000256" key="7">
    <source>
        <dbReference type="ARBA" id="ARBA00023136"/>
    </source>
</evidence>
<accession>A0A8N1S5A4</accession>
<evidence type="ECO:0000256" key="8">
    <source>
        <dbReference type="ARBA" id="ARBA00023170"/>
    </source>
</evidence>
<dbReference type="PANTHER" id="PTHR21137:SF35">
    <property type="entry name" value="ODORANT RECEPTOR 19A-RELATED"/>
    <property type="match status" value="1"/>
</dbReference>
<organism evidence="11 12">
    <name type="scientific">Pogonomyrmex barbatus</name>
    <name type="common">red harvester ant</name>
    <dbReference type="NCBI Taxonomy" id="144034"/>
    <lineage>
        <taxon>Eukaryota</taxon>
        <taxon>Metazoa</taxon>
        <taxon>Ecdysozoa</taxon>
        <taxon>Arthropoda</taxon>
        <taxon>Hexapoda</taxon>
        <taxon>Insecta</taxon>
        <taxon>Pterygota</taxon>
        <taxon>Neoptera</taxon>
        <taxon>Endopterygota</taxon>
        <taxon>Hymenoptera</taxon>
        <taxon>Apocrita</taxon>
        <taxon>Aculeata</taxon>
        <taxon>Formicoidea</taxon>
        <taxon>Formicidae</taxon>
        <taxon>Myrmicinae</taxon>
        <taxon>Pogonomyrmex</taxon>
    </lineage>
</organism>
<keyword evidence="3" id="KW-0716">Sensory transduction</keyword>
<keyword evidence="8" id="KW-0675">Receptor</keyword>
<keyword evidence="6 10" id="KW-1133">Transmembrane helix</keyword>
<keyword evidence="9" id="KW-0807">Transducer</keyword>
<comment type="subcellular location">
    <subcellularLocation>
        <location evidence="1">Cell membrane</location>
        <topology evidence="1">Multi-pass membrane protein</topology>
    </subcellularLocation>
</comment>
<keyword evidence="5" id="KW-0552">Olfaction</keyword>
<name>A0A8N1S5A4_9HYME</name>